<dbReference type="GO" id="GO:0006729">
    <property type="term" value="P:tetrahydrobiopterin biosynthetic process"/>
    <property type="evidence" value="ECO:0007669"/>
    <property type="project" value="TreeGrafter"/>
</dbReference>
<dbReference type="InterPro" id="IPR036291">
    <property type="entry name" value="NAD(P)-bd_dom_sf"/>
</dbReference>
<evidence type="ECO:0000256" key="3">
    <source>
        <dbReference type="ARBA" id="ARBA00022857"/>
    </source>
</evidence>
<keyword evidence="2" id="KW-0963">Cytoplasm</keyword>
<dbReference type="PANTHER" id="PTHR44085">
    <property type="entry name" value="SEPIAPTERIN REDUCTASE"/>
    <property type="match status" value="1"/>
</dbReference>
<dbReference type="GO" id="GO:0004757">
    <property type="term" value="F:sepiapterin reductase (NADP+) activity"/>
    <property type="evidence" value="ECO:0007669"/>
    <property type="project" value="TreeGrafter"/>
</dbReference>
<dbReference type="InterPro" id="IPR002347">
    <property type="entry name" value="SDR_fam"/>
</dbReference>
<name>A0A7Y8H114_9BURK</name>
<dbReference type="Pfam" id="PF00106">
    <property type="entry name" value="adh_short"/>
    <property type="match status" value="1"/>
</dbReference>
<evidence type="ECO:0000256" key="2">
    <source>
        <dbReference type="ARBA" id="ARBA00022490"/>
    </source>
</evidence>
<dbReference type="AlphaFoldDB" id="A0A7Y8H114"/>
<comment type="caution">
    <text evidence="5">The sequence shown here is derived from an EMBL/GenBank/DDBJ whole genome shotgun (WGS) entry which is preliminary data.</text>
</comment>
<dbReference type="GO" id="GO:0005737">
    <property type="term" value="C:cytoplasm"/>
    <property type="evidence" value="ECO:0007669"/>
    <property type="project" value="UniProtKB-SubCell"/>
</dbReference>
<dbReference type="Proteomes" id="UP000545507">
    <property type="component" value="Unassembled WGS sequence"/>
</dbReference>
<proteinExistence type="predicted"/>
<organism evidence="5 6">
    <name type="scientific">Hydrogenophaga aromaticivorans</name>
    <dbReference type="NCBI Taxonomy" id="2610898"/>
    <lineage>
        <taxon>Bacteria</taxon>
        <taxon>Pseudomonadati</taxon>
        <taxon>Pseudomonadota</taxon>
        <taxon>Betaproteobacteria</taxon>
        <taxon>Burkholderiales</taxon>
        <taxon>Comamonadaceae</taxon>
        <taxon>Hydrogenophaga</taxon>
    </lineage>
</organism>
<keyword evidence="3" id="KW-0521">NADP</keyword>
<evidence type="ECO:0000313" key="6">
    <source>
        <dbReference type="Proteomes" id="UP000545507"/>
    </source>
</evidence>
<gene>
    <name evidence="5" type="ORF">F3K02_25220</name>
</gene>
<evidence type="ECO:0000256" key="4">
    <source>
        <dbReference type="ARBA" id="ARBA00023002"/>
    </source>
</evidence>
<dbReference type="PANTHER" id="PTHR44085:SF2">
    <property type="entry name" value="SEPIAPTERIN REDUCTASE"/>
    <property type="match status" value="1"/>
</dbReference>
<accession>A0A7Y8H114</accession>
<protein>
    <submittedName>
        <fullName evidence="5">SDR family NAD(P)-dependent oxidoreductase</fullName>
    </submittedName>
</protein>
<sequence length="255" mass="27249">MHDLFILTGASRGMGLAMARQLIAPGRVLLCLSRQSSAELTELAGQRGATLLQWRIDLADTLAAAERLQNWLAQLDAPSLASATLINNAGVIPPIGPLDACPPDQLANALRVGLEAPMQLTAAFLRATGAWVEGGWRGPRKVLNISSGLGRRPMAAQAPYCAAKAGLDHFTRCSALDEAQREHGAKLVSLAPGVIDTDMQVQLRAGDPAAFPDLQRFVELQRQGQLSSPPDAARQVLAWLQRPDFGDQPVADVRD</sequence>
<keyword evidence="6" id="KW-1185">Reference proteome</keyword>
<dbReference type="EMBL" id="VYGV01000028">
    <property type="protein sequence ID" value="NWF48532.1"/>
    <property type="molecule type" value="Genomic_DNA"/>
</dbReference>
<dbReference type="InterPro" id="IPR051721">
    <property type="entry name" value="Biopterin_syn/organic_redct"/>
</dbReference>
<keyword evidence="4" id="KW-0560">Oxidoreductase</keyword>
<evidence type="ECO:0000313" key="5">
    <source>
        <dbReference type="EMBL" id="NWF48532.1"/>
    </source>
</evidence>
<comment type="subcellular location">
    <subcellularLocation>
        <location evidence="1">Cytoplasm</location>
    </subcellularLocation>
</comment>
<dbReference type="Gene3D" id="3.40.50.720">
    <property type="entry name" value="NAD(P)-binding Rossmann-like Domain"/>
    <property type="match status" value="1"/>
</dbReference>
<evidence type="ECO:0000256" key="1">
    <source>
        <dbReference type="ARBA" id="ARBA00004496"/>
    </source>
</evidence>
<dbReference type="RefSeq" id="WP_177139244.1">
    <property type="nucleotide sequence ID" value="NZ_VYGV01000028.1"/>
</dbReference>
<dbReference type="SUPFAM" id="SSF51735">
    <property type="entry name" value="NAD(P)-binding Rossmann-fold domains"/>
    <property type="match status" value="1"/>
</dbReference>
<reference evidence="5 6" key="1">
    <citation type="submission" date="2019-09" db="EMBL/GenBank/DDBJ databases">
        <title>Hydrogenophaga aromatica sp. nov., isolated from a para-xylene-degrading enrichment culture.</title>
        <authorList>
            <person name="Tancsics A."/>
            <person name="Banerjee S."/>
        </authorList>
    </citation>
    <scope>NUCLEOTIDE SEQUENCE [LARGE SCALE GENOMIC DNA]</scope>
    <source>
        <strain evidence="5 6">D2P1</strain>
    </source>
</reference>
<dbReference type="PRINTS" id="PR00081">
    <property type="entry name" value="GDHRDH"/>
</dbReference>